<dbReference type="Pfam" id="PF05979">
    <property type="entry name" value="DUF896"/>
    <property type="match status" value="1"/>
</dbReference>
<dbReference type="GO" id="GO:0005737">
    <property type="term" value="C:cytoplasm"/>
    <property type="evidence" value="ECO:0007669"/>
    <property type="project" value="UniProtKB-SubCell"/>
</dbReference>
<evidence type="ECO:0000256" key="1">
    <source>
        <dbReference type="ARBA" id="ARBA00022490"/>
    </source>
</evidence>
<comment type="caution">
    <text evidence="3">The sequence shown here is derived from an EMBL/GenBank/DDBJ whole genome shotgun (WGS) entry which is preliminary data.</text>
</comment>
<evidence type="ECO:0000313" key="3">
    <source>
        <dbReference type="EMBL" id="MBN7772542.1"/>
    </source>
</evidence>
<dbReference type="Gene3D" id="1.10.287.540">
    <property type="entry name" value="Helix hairpin bin"/>
    <property type="match status" value="1"/>
</dbReference>
<evidence type="ECO:0000313" key="4">
    <source>
        <dbReference type="Proteomes" id="UP000664545"/>
    </source>
</evidence>
<dbReference type="PANTHER" id="PTHR37300:SF1">
    <property type="entry name" value="UPF0291 PROTEIN YNZC"/>
    <property type="match status" value="1"/>
</dbReference>
<dbReference type="EMBL" id="JAFJZZ010000001">
    <property type="protein sequence ID" value="MBN7772542.1"/>
    <property type="molecule type" value="Genomic_DNA"/>
</dbReference>
<dbReference type="AlphaFoldDB" id="A0A939IGU5"/>
<gene>
    <name evidence="3" type="ORF">JYB65_04135</name>
</gene>
<organism evidence="3 4">
    <name type="scientific">Clostridium aminobutyricum</name>
    <dbReference type="NCBI Taxonomy" id="33953"/>
    <lineage>
        <taxon>Bacteria</taxon>
        <taxon>Bacillati</taxon>
        <taxon>Bacillota</taxon>
        <taxon>Clostridia</taxon>
        <taxon>Eubacteriales</taxon>
        <taxon>Clostridiaceae</taxon>
        <taxon>Clostridium</taxon>
    </lineage>
</organism>
<name>A0A939IGU5_CLOAM</name>
<comment type="subcellular location">
    <subcellularLocation>
        <location evidence="2">Cytoplasm</location>
    </subcellularLocation>
</comment>
<dbReference type="RefSeq" id="WP_206581339.1">
    <property type="nucleotide sequence ID" value="NZ_JAFJZZ010000001.1"/>
</dbReference>
<proteinExistence type="inferred from homology"/>
<dbReference type="SUPFAM" id="SSF158221">
    <property type="entry name" value="YnzC-like"/>
    <property type="match status" value="1"/>
</dbReference>
<sequence>MLSKEKIDRINELARKSKVVGLSEEEKIEQNNLRQEYLAKFRESFKAQLENIEIVDTIEEDVEIDIKVN</sequence>
<dbReference type="Proteomes" id="UP000664545">
    <property type="component" value="Unassembled WGS sequence"/>
</dbReference>
<keyword evidence="1 2" id="KW-0963">Cytoplasm</keyword>
<dbReference type="HAMAP" id="MF_01103">
    <property type="entry name" value="UPF0291"/>
    <property type="match status" value="1"/>
</dbReference>
<keyword evidence="4" id="KW-1185">Reference proteome</keyword>
<protein>
    <recommendedName>
        <fullName evidence="2">UPF0291 protein JYB65_04135</fullName>
    </recommendedName>
</protein>
<dbReference type="PANTHER" id="PTHR37300">
    <property type="entry name" value="UPF0291 PROTEIN CBO2609/CLC_2481"/>
    <property type="match status" value="1"/>
</dbReference>
<evidence type="ECO:0000256" key="2">
    <source>
        <dbReference type="HAMAP-Rule" id="MF_01103"/>
    </source>
</evidence>
<comment type="similarity">
    <text evidence="2">Belongs to the UPF0291 family.</text>
</comment>
<dbReference type="InterPro" id="IPR009242">
    <property type="entry name" value="DUF896"/>
</dbReference>
<accession>A0A939IGU5</accession>
<reference evidence="3" key="1">
    <citation type="submission" date="2021-02" db="EMBL/GenBank/DDBJ databases">
        <title>Abyssanaerobacter marinus gen.nov., sp., nov, anaerobic bacterium isolated from the Onnuri vent field of Indian Ocean and suggestion of Mogibacteriaceae fam. nov., and proposal of reclassification of ambiguous this family's genus member.</title>
        <authorList>
            <person name="Kim Y.J."/>
            <person name="Yang J.-A."/>
        </authorList>
    </citation>
    <scope>NUCLEOTIDE SEQUENCE</scope>
    <source>
        <strain evidence="3">DSM 2634</strain>
    </source>
</reference>